<sequence length="475" mass="52493">MPLPCRRAPAAGAVTLACSSSWPGSRESVPLPTTSDQEKTVGGASTAVLTISTCYGFAIADALEHYATPGWSDLPNDLLIRILNLLELPEALAFRAVCPSWRSASKAATTTVPPRRTPWLVHLAAEPLHGRSKQSSKLWEPTVCSKFHSLVDEKTFKVSFPRGKAVACCGASHGWLVVANELSDLVLYNPFTVALVPLPPITRFPLCIEGVYGDGGNVVGYRYGSDRNTMYNDRVYDVHSLGMDVYDKVVLSNSPSLGGIAVAIHLDGKRLSFARVGDSNWRHVSVIRGDSFADCVYHHGRFFVVTMEGLLKSWDLSGLHGPKKKTIIAEDDGDFSDVITRYLVSTPWGHLLQVRVILDTDQENRVKVEIDRCDLKSRKMVALSPWKALRGLAVFLGQNSPCFLPINKFPELRPNCIYFTTPRLRNDSTFMRHYNQWSGAKVYDLNKKTLEPAFPSGGGNFGTMYPSEIWFTPSL</sequence>
<evidence type="ECO:0000313" key="2">
    <source>
        <dbReference type="Proteomes" id="UP001732700"/>
    </source>
</evidence>
<proteinExistence type="predicted"/>
<dbReference type="Proteomes" id="UP001732700">
    <property type="component" value="Chromosome 7D"/>
</dbReference>
<protein>
    <submittedName>
        <fullName evidence="1">Uncharacterized protein</fullName>
    </submittedName>
</protein>
<reference evidence="1" key="2">
    <citation type="submission" date="2025-09" db="UniProtKB">
        <authorList>
            <consortium name="EnsemblPlants"/>
        </authorList>
    </citation>
    <scope>IDENTIFICATION</scope>
</reference>
<accession>A0ACD6ABF7</accession>
<dbReference type="EnsemblPlants" id="AVESA.00010b.r2.7DG1347420.3">
    <property type="protein sequence ID" value="AVESA.00010b.r2.7DG1347420.3.CDS"/>
    <property type="gene ID" value="AVESA.00010b.r2.7DG1347420"/>
</dbReference>
<evidence type="ECO:0000313" key="1">
    <source>
        <dbReference type="EnsemblPlants" id="AVESA.00010b.r2.7DG1347420.3.CDS"/>
    </source>
</evidence>
<name>A0ACD6ABF7_AVESA</name>
<keyword evidence="2" id="KW-1185">Reference proteome</keyword>
<organism evidence="1 2">
    <name type="scientific">Avena sativa</name>
    <name type="common">Oat</name>
    <dbReference type="NCBI Taxonomy" id="4498"/>
    <lineage>
        <taxon>Eukaryota</taxon>
        <taxon>Viridiplantae</taxon>
        <taxon>Streptophyta</taxon>
        <taxon>Embryophyta</taxon>
        <taxon>Tracheophyta</taxon>
        <taxon>Spermatophyta</taxon>
        <taxon>Magnoliopsida</taxon>
        <taxon>Liliopsida</taxon>
        <taxon>Poales</taxon>
        <taxon>Poaceae</taxon>
        <taxon>BOP clade</taxon>
        <taxon>Pooideae</taxon>
        <taxon>Poodae</taxon>
        <taxon>Poeae</taxon>
        <taxon>Poeae Chloroplast Group 1 (Aveneae type)</taxon>
        <taxon>Aveninae</taxon>
        <taxon>Avena</taxon>
    </lineage>
</organism>
<reference evidence="1" key="1">
    <citation type="submission" date="2021-05" db="EMBL/GenBank/DDBJ databases">
        <authorList>
            <person name="Scholz U."/>
            <person name="Mascher M."/>
            <person name="Fiebig A."/>
        </authorList>
    </citation>
    <scope>NUCLEOTIDE SEQUENCE [LARGE SCALE GENOMIC DNA]</scope>
</reference>